<keyword evidence="2 10" id="KW-0547">Nucleotide-binding</keyword>
<dbReference type="PANTHER" id="PTHR30591">
    <property type="entry name" value="RECBCD ENZYME SUBUNIT RECC"/>
    <property type="match status" value="1"/>
</dbReference>
<evidence type="ECO:0000256" key="1">
    <source>
        <dbReference type="ARBA" id="ARBA00022722"/>
    </source>
</evidence>
<dbReference type="HAMAP" id="MF_01453">
    <property type="entry name" value="AddB_type2"/>
    <property type="match status" value="1"/>
</dbReference>
<evidence type="ECO:0000256" key="9">
    <source>
        <dbReference type="ARBA" id="ARBA00023204"/>
    </source>
</evidence>
<dbReference type="EMBL" id="AYYY01000002">
    <property type="protein sequence ID" value="KRM62704.1"/>
    <property type="molecule type" value="Genomic_DNA"/>
</dbReference>
<organism evidence="13 14">
    <name type="scientific">Paucilactobacillus vaccinostercus DSM 20634</name>
    <dbReference type="NCBI Taxonomy" id="1423813"/>
    <lineage>
        <taxon>Bacteria</taxon>
        <taxon>Bacillati</taxon>
        <taxon>Bacillota</taxon>
        <taxon>Bacilli</taxon>
        <taxon>Lactobacillales</taxon>
        <taxon>Lactobacillaceae</taxon>
        <taxon>Paucilactobacillus</taxon>
    </lineage>
</organism>
<keyword evidence="9 10" id="KW-0234">DNA repair</keyword>
<dbReference type="GO" id="GO:0000724">
    <property type="term" value="P:double-strand break repair via homologous recombination"/>
    <property type="evidence" value="ECO:0007669"/>
    <property type="project" value="UniProtKB-UniRule"/>
</dbReference>
<keyword evidence="8 10" id="KW-0238">DNA-binding</keyword>
<dbReference type="InterPro" id="IPR027417">
    <property type="entry name" value="P-loop_NTPase"/>
</dbReference>
<comment type="miscellaneous">
    <text evidence="10">Despite having helicase-like domains, this subunit does not have helicase activity.</text>
</comment>
<gene>
    <name evidence="10" type="primary">rexB</name>
    <name evidence="13" type="ORF">FC26_GL001409</name>
</gene>
<dbReference type="Pfam" id="PF12705">
    <property type="entry name" value="PDDEXK_1"/>
    <property type="match status" value="1"/>
</dbReference>
<evidence type="ECO:0000256" key="7">
    <source>
        <dbReference type="ARBA" id="ARBA00022840"/>
    </source>
</evidence>
<dbReference type="AlphaFoldDB" id="A0A0R2A6L6"/>
<feature type="domain" description="PD-(D/E)XK endonuclease-like" evidence="11">
    <location>
        <begin position="813"/>
        <end position="1082"/>
    </location>
</feature>
<dbReference type="Proteomes" id="UP000051733">
    <property type="component" value="Unassembled WGS sequence"/>
</dbReference>
<evidence type="ECO:0000259" key="11">
    <source>
        <dbReference type="Pfam" id="PF12705"/>
    </source>
</evidence>
<accession>A0A0R2A6L6</accession>
<comment type="subunit">
    <text evidence="10">Heterodimer of AddA and RexB.</text>
</comment>
<dbReference type="STRING" id="1423813.FC26_GL001409"/>
<dbReference type="Gene3D" id="3.40.50.300">
    <property type="entry name" value="P-loop containing nucleotide triphosphate hydrolases"/>
    <property type="match status" value="3"/>
</dbReference>
<comment type="function">
    <text evidence="10">The heterodimer acts as both an ATP-dependent DNA helicase and an ATP-dependent, dual-direction single-stranded exonuclease. Recognizes the chi site generating a DNA molecule suitable for the initiation of homologous recombination. This subunit has 5' -&gt; 3' nuclease activity but not helicase activity.</text>
</comment>
<evidence type="ECO:0000259" key="12">
    <source>
        <dbReference type="Pfam" id="PF21445"/>
    </source>
</evidence>
<name>A0A0R2A6L6_9LACO</name>
<evidence type="ECO:0000256" key="8">
    <source>
        <dbReference type="ARBA" id="ARBA00023125"/>
    </source>
</evidence>
<evidence type="ECO:0000256" key="4">
    <source>
        <dbReference type="ARBA" id="ARBA00022801"/>
    </source>
</evidence>
<keyword evidence="4 10" id="KW-0378">Hydrolase</keyword>
<keyword evidence="1 10" id="KW-0540">Nuclease</keyword>
<dbReference type="Pfam" id="PF21445">
    <property type="entry name" value="ADDB_N"/>
    <property type="match status" value="1"/>
</dbReference>
<sequence>MMTTINKEAPMSLGFVLGTAAKDHRKVLLDQLAADMVQFPNDQFFYLVPNHIKFESEITVMSELVKRDEHATESGYAQSNLQVLSFSRLAWYLLRDTAAYQVPRISRTGLSMLVFQIISDHAGELQLFAGEVNHPGFVQELVGQLEQLKQANITADELAQMTADMHHDDPTLTVKLHDMVLVYTRYEQALTGQYLGNAEVYDQLVSYLNTQPMKHAHFYLARFSQFTASEQKIVAAIVANAASTLISLNLDQPAPHEDPDVNSLFFESGRVYHRLYRQAAAQQIPILVDRFATTPRVSPELQQLDRFWAAETKMAQIEPVSLAHPQNLQIFTGDSRLTELQQVARQIRQLVATGRYRYRDFLVLARRLDPYAAFLEPVFDQYDIPAFNDHERLMDDHPLVLFLDALFAVKEHYYRYDDVMQLLKTELLLPKINGEYISRDRFETALALTENWLLKTGLHGDDWLRDADWQYYRFQATDSGQTQSDKVAHYTTEINLIRHFIKESLPPLFDALETATTGTQAAQSLYQFLVQNGVTEQLARWQNRQLDVGQLDAASQPQQVWQTFCGILDEYVAILGDRPFNPDDFRDLLQAGFSAATYSQIPSTLDQVVISETGIIQSDQRRVTFMIGATDAEMPTVSTSQSLLTDADKEQLQTHLDESQFLPADNIEQLANEPYVNYLGFMSGCERLYLSAPELDDGGQEIRVSPYVTAIMNFFKLTPQHYTQVPELGASKIAPYVSSPAATLSALIRVSRQAADRNQWLAPKWRFVYQQLNRKSQLHDHFMTVMASLHYQNQPQPLRAEIVQGLYGNVINTSVSKLEEFYRNQYAYFLKFGLKLQEREMFELTPANTGEFFHSALDQLIKRVNQLGLRLNELSQAQLDELINEVVDNVSQAPQFMILASSARMQYLHRQLKRTVQQMSYALQRQSRYTPARPIQTEVLFGQIQDQQGLDGLVFDLPDHHQVRVRGKIDRIDEFNTGTGDYLGVVDYKSSEHEFKFGEAYYGLAMQMLTYLNAVEQNLDKLDNHQRSELAGALYMHIFDPKLNFDHVAGKDLDQERMKVHHYKGILLNEPDLLDSLDQQLDDRTGFSAIYPFRKIKKGFSGDSLVTRDQLELLLKRNRERIVSAAKDIFAGAVALNPVKMPDQSTSLQNSPFLDVFQFDAMLPENNYRQLESLSAKDVLAKLREEQDHE</sequence>
<comment type="caution">
    <text evidence="13">The sequence shown here is derived from an EMBL/GenBank/DDBJ whole genome shotgun (WGS) entry which is preliminary data.</text>
</comment>
<dbReference type="GO" id="GO:0004386">
    <property type="term" value="F:helicase activity"/>
    <property type="evidence" value="ECO:0007669"/>
    <property type="project" value="UniProtKB-KW"/>
</dbReference>
<dbReference type="GO" id="GO:0008409">
    <property type="term" value="F:5'-3' exonuclease activity"/>
    <property type="evidence" value="ECO:0007669"/>
    <property type="project" value="UniProtKB-UniRule"/>
</dbReference>
<evidence type="ECO:0000256" key="10">
    <source>
        <dbReference type="HAMAP-Rule" id="MF_01453"/>
    </source>
</evidence>
<dbReference type="OrthoDB" id="9758506at2"/>
<keyword evidence="6 10" id="KW-0269">Exonuclease</keyword>
<dbReference type="InterPro" id="IPR049035">
    <property type="entry name" value="ADDB_N"/>
</dbReference>
<evidence type="ECO:0000256" key="6">
    <source>
        <dbReference type="ARBA" id="ARBA00022839"/>
    </source>
</evidence>
<dbReference type="EC" id="3.1.-.-" evidence="10"/>
<evidence type="ECO:0000313" key="14">
    <source>
        <dbReference type="Proteomes" id="UP000051733"/>
    </source>
</evidence>
<feature type="domain" description="ATP-dependent helicase/deoxyribonuclease subunit B N-terminal" evidence="12">
    <location>
        <begin position="15"/>
        <end position="305"/>
    </location>
</feature>
<comment type="cofactor">
    <cofactor evidence="10">
        <name>Mg(2+)</name>
        <dbReference type="ChEBI" id="CHEBI:18420"/>
    </cofactor>
</comment>
<dbReference type="InterPro" id="IPR038726">
    <property type="entry name" value="PDDEXK_AddAB-type"/>
</dbReference>
<dbReference type="PANTHER" id="PTHR30591:SF1">
    <property type="entry name" value="RECBCD ENZYME SUBUNIT RECC"/>
    <property type="match status" value="1"/>
</dbReference>
<dbReference type="GO" id="GO:0005524">
    <property type="term" value="F:ATP binding"/>
    <property type="evidence" value="ECO:0007669"/>
    <property type="project" value="UniProtKB-UniRule"/>
</dbReference>
<protein>
    <recommendedName>
        <fullName evidence="10">ATP-dependent helicase/deoxyribonuclease subunit B</fullName>
        <ecNumber evidence="10">3.1.-.-</ecNumber>
    </recommendedName>
    <alternativeName>
        <fullName evidence="10">ATP-dependent helicase/nuclease subunit RexB</fullName>
    </alternativeName>
</protein>
<reference evidence="13 14" key="1">
    <citation type="journal article" date="2015" name="Genome Announc.">
        <title>Expanding the biotechnology potential of lactobacilli through comparative genomics of 213 strains and associated genera.</title>
        <authorList>
            <person name="Sun Z."/>
            <person name="Harris H.M."/>
            <person name="McCann A."/>
            <person name="Guo C."/>
            <person name="Argimon S."/>
            <person name="Zhang W."/>
            <person name="Yang X."/>
            <person name="Jeffery I.B."/>
            <person name="Cooney J.C."/>
            <person name="Kagawa T.F."/>
            <person name="Liu W."/>
            <person name="Song Y."/>
            <person name="Salvetti E."/>
            <person name="Wrobel A."/>
            <person name="Rasinkangas P."/>
            <person name="Parkhill J."/>
            <person name="Rea M.C."/>
            <person name="O'Sullivan O."/>
            <person name="Ritari J."/>
            <person name="Douillard F.P."/>
            <person name="Paul Ross R."/>
            <person name="Yang R."/>
            <person name="Briner A.E."/>
            <person name="Felis G.E."/>
            <person name="de Vos W.M."/>
            <person name="Barrangou R."/>
            <person name="Klaenhammer T.R."/>
            <person name="Caufield P.W."/>
            <person name="Cui Y."/>
            <person name="Zhang H."/>
            <person name="O'Toole P.W."/>
        </authorList>
    </citation>
    <scope>NUCLEOTIDE SEQUENCE [LARGE SCALE GENOMIC DNA]</scope>
    <source>
        <strain evidence="13 14">DSM 20634</strain>
    </source>
</reference>
<evidence type="ECO:0000313" key="13">
    <source>
        <dbReference type="EMBL" id="KRM62704.1"/>
    </source>
</evidence>
<comment type="caution">
    <text evidence="10">Lacks conserved residue(s) required for the propagation of feature annotation.</text>
</comment>
<keyword evidence="5 10" id="KW-0347">Helicase</keyword>
<comment type="similarity">
    <text evidence="10">Belongs to the helicase family. AddB/RexB type 2 subfamily.</text>
</comment>
<keyword evidence="14" id="KW-1185">Reference proteome</keyword>
<evidence type="ECO:0000256" key="2">
    <source>
        <dbReference type="ARBA" id="ARBA00022741"/>
    </source>
</evidence>
<dbReference type="SUPFAM" id="SSF52540">
    <property type="entry name" value="P-loop containing nucleoside triphosphate hydrolases"/>
    <property type="match status" value="1"/>
</dbReference>
<evidence type="ECO:0000256" key="5">
    <source>
        <dbReference type="ARBA" id="ARBA00022806"/>
    </source>
</evidence>
<dbReference type="GO" id="GO:0003690">
    <property type="term" value="F:double-stranded DNA binding"/>
    <property type="evidence" value="ECO:0007669"/>
    <property type="project" value="UniProtKB-UniRule"/>
</dbReference>
<proteinExistence type="inferred from homology"/>
<evidence type="ECO:0000256" key="3">
    <source>
        <dbReference type="ARBA" id="ARBA00022763"/>
    </source>
</evidence>
<dbReference type="GO" id="GO:0016817">
    <property type="term" value="F:hydrolase activity, acting on acid anhydrides"/>
    <property type="evidence" value="ECO:0007669"/>
    <property type="project" value="InterPro"/>
</dbReference>
<keyword evidence="3 10" id="KW-0227">DNA damage</keyword>
<keyword evidence="7 10" id="KW-0067">ATP-binding</keyword>
<dbReference type="PATRIC" id="fig|1423813.3.peg.1435"/>
<dbReference type="InterPro" id="IPR014141">
    <property type="entry name" value="DNA_helicase_suRexB"/>
</dbReference>